<evidence type="ECO:0000313" key="4">
    <source>
        <dbReference type="Proteomes" id="UP001142175"/>
    </source>
</evidence>
<keyword evidence="1" id="KW-0472">Membrane</keyword>
<dbReference type="InterPro" id="IPR018639">
    <property type="entry name" value="DUF2062"/>
</dbReference>
<name>A0A9X2P1Y5_9BACT</name>
<evidence type="ECO:0000256" key="1">
    <source>
        <dbReference type="SAM" id="Phobius"/>
    </source>
</evidence>
<keyword evidence="4" id="KW-1185">Reference proteome</keyword>
<keyword evidence="1" id="KW-1133">Transmembrane helix</keyword>
<organism evidence="3 4">
    <name type="scientific">Aquiflexum gelatinilyticum</name>
    <dbReference type="NCBI Taxonomy" id="2961943"/>
    <lineage>
        <taxon>Bacteria</taxon>
        <taxon>Pseudomonadati</taxon>
        <taxon>Bacteroidota</taxon>
        <taxon>Cytophagia</taxon>
        <taxon>Cytophagales</taxon>
        <taxon>Cyclobacteriaceae</taxon>
        <taxon>Aquiflexum</taxon>
    </lineage>
</organism>
<proteinExistence type="predicted"/>
<feature type="transmembrane region" description="Helical" evidence="1">
    <location>
        <begin position="23"/>
        <end position="51"/>
    </location>
</feature>
<gene>
    <name evidence="3" type="ORF">NU887_01960</name>
</gene>
<dbReference type="EMBL" id="JANSUY010000001">
    <property type="protein sequence ID" value="MCR9013778.1"/>
    <property type="molecule type" value="Genomic_DNA"/>
</dbReference>
<dbReference type="PANTHER" id="PTHR35102:SF1">
    <property type="entry name" value="E3 UBIQUITIN-PROTEIN LIGASE"/>
    <property type="match status" value="1"/>
</dbReference>
<protein>
    <submittedName>
        <fullName evidence="3">DUF2062 domain-containing protein</fullName>
    </submittedName>
</protein>
<feature type="transmembrane region" description="Helical" evidence="1">
    <location>
        <begin position="117"/>
        <end position="143"/>
    </location>
</feature>
<accession>A0A9X2P1Y5</accession>
<dbReference type="RefSeq" id="WP_258421672.1">
    <property type="nucleotide sequence ID" value="NZ_JANSUY010000001.1"/>
</dbReference>
<feature type="domain" description="DUF2062" evidence="2">
    <location>
        <begin position="4"/>
        <end position="149"/>
    </location>
</feature>
<dbReference type="AlphaFoldDB" id="A0A9X2P1Y5"/>
<evidence type="ECO:0000313" key="3">
    <source>
        <dbReference type="EMBL" id="MCR9013778.1"/>
    </source>
</evidence>
<keyword evidence="1" id="KW-0812">Transmembrane</keyword>
<comment type="caution">
    <text evidence="3">The sequence shown here is derived from an EMBL/GenBank/DDBJ whole genome shotgun (WGS) entry which is preliminary data.</text>
</comment>
<dbReference type="Pfam" id="PF09835">
    <property type="entry name" value="DUF2062"/>
    <property type="match status" value="1"/>
</dbReference>
<dbReference type="Proteomes" id="UP001142175">
    <property type="component" value="Unassembled WGS sequence"/>
</dbReference>
<feature type="transmembrane region" description="Helical" evidence="1">
    <location>
        <begin position="58"/>
        <end position="79"/>
    </location>
</feature>
<dbReference type="PANTHER" id="PTHR35102">
    <property type="entry name" value="E3 UBIQUITIN-PROTEIN LIGASE"/>
    <property type="match status" value="1"/>
</dbReference>
<evidence type="ECO:0000259" key="2">
    <source>
        <dbReference type="Pfam" id="PF09835"/>
    </source>
</evidence>
<reference evidence="3" key="1">
    <citation type="submission" date="2022-08" db="EMBL/GenBank/DDBJ databases">
        <authorList>
            <person name="Zhang D."/>
        </authorList>
    </citation>
    <scope>NUCLEOTIDE SEQUENCE</scope>
    <source>
        <strain evidence="3">XJ19-11</strain>
    </source>
</reference>
<sequence length="162" mass="18043">MRLRNLGQKFTNLLKQGLSPKELALSISVAVLIGVFPIYGTTTFILAFLALKMRLNMPIMLAISYILTPVQILLIIPFARVGEFLFGFETLGMDIESLQNAYAEGFFAVISKYSGRLILAVGSWLIIAVPVAVFLYIFLFQVFRAIKSSRKGSENKISSEIK</sequence>